<dbReference type="SUPFAM" id="SSF48179">
    <property type="entry name" value="6-phosphogluconate dehydrogenase C-terminal domain-like"/>
    <property type="match status" value="1"/>
</dbReference>
<protein>
    <recommendedName>
        <fullName evidence="4 8">UDP-glucose 6-dehydrogenase</fullName>
        <ecNumber evidence="3 8">1.1.1.22</ecNumber>
    </recommendedName>
</protein>
<dbReference type="Pfam" id="PF00984">
    <property type="entry name" value="UDPG_MGDP_dh"/>
    <property type="match status" value="1"/>
</dbReference>
<dbReference type="SUPFAM" id="SSF52413">
    <property type="entry name" value="UDP-glucose/GDP-mannose dehydrogenase C-terminal domain"/>
    <property type="match status" value="1"/>
</dbReference>
<dbReference type="SMART" id="SM00984">
    <property type="entry name" value="UDPG_MGDP_dh_C"/>
    <property type="match status" value="1"/>
</dbReference>
<dbReference type="Pfam" id="PF03721">
    <property type="entry name" value="UDPG_MGDP_dh_N"/>
    <property type="match status" value="1"/>
</dbReference>
<comment type="caution">
    <text evidence="10">The sequence shown here is derived from an EMBL/GenBank/DDBJ whole genome shotgun (WGS) entry which is preliminary data.</text>
</comment>
<evidence type="ECO:0000256" key="4">
    <source>
        <dbReference type="ARBA" id="ARBA00015132"/>
    </source>
</evidence>
<dbReference type="NCBIfam" id="TIGR03026">
    <property type="entry name" value="NDP-sugDHase"/>
    <property type="match status" value="1"/>
</dbReference>
<evidence type="ECO:0000259" key="9">
    <source>
        <dbReference type="SMART" id="SM00984"/>
    </source>
</evidence>
<dbReference type="InterPro" id="IPR036291">
    <property type="entry name" value="NAD(P)-bd_dom_sf"/>
</dbReference>
<dbReference type="InterPro" id="IPR014027">
    <property type="entry name" value="UDP-Glc/GDP-Man_DH_C"/>
</dbReference>
<evidence type="ECO:0000256" key="8">
    <source>
        <dbReference type="PIRNR" id="PIRNR000124"/>
    </source>
</evidence>
<comment type="pathway">
    <text evidence="1">Nucleotide-sugar biosynthesis; UDP-alpha-D-glucuronate biosynthesis; UDP-alpha-D-glucuronate from UDP-alpha-D-glucose: step 1/1.</text>
</comment>
<dbReference type="Gene3D" id="1.20.5.100">
    <property type="entry name" value="Cytochrome c1, transmembrane anchor, C-terminal"/>
    <property type="match status" value="1"/>
</dbReference>
<evidence type="ECO:0000256" key="2">
    <source>
        <dbReference type="ARBA" id="ARBA00006601"/>
    </source>
</evidence>
<dbReference type="InterPro" id="IPR017476">
    <property type="entry name" value="UDP-Glc/GDP-Man"/>
</dbReference>
<dbReference type="PIRSF" id="PIRSF500134">
    <property type="entry name" value="UDPglc_DH_bac"/>
    <property type="match status" value="1"/>
</dbReference>
<dbReference type="InterPro" id="IPR028357">
    <property type="entry name" value="UDPglc_DH_bac"/>
</dbReference>
<dbReference type="InterPro" id="IPR036220">
    <property type="entry name" value="UDP-Glc/GDP-Man_DH_C_sf"/>
</dbReference>
<evidence type="ECO:0000256" key="5">
    <source>
        <dbReference type="ARBA" id="ARBA00023002"/>
    </source>
</evidence>
<organism evidence="10 11">
    <name type="scientific">Rurimicrobium arvi</name>
    <dbReference type="NCBI Taxonomy" id="2049916"/>
    <lineage>
        <taxon>Bacteria</taxon>
        <taxon>Pseudomonadati</taxon>
        <taxon>Bacteroidota</taxon>
        <taxon>Chitinophagia</taxon>
        <taxon>Chitinophagales</taxon>
        <taxon>Chitinophagaceae</taxon>
        <taxon>Rurimicrobium</taxon>
    </lineage>
</organism>
<evidence type="ECO:0000256" key="6">
    <source>
        <dbReference type="ARBA" id="ARBA00023027"/>
    </source>
</evidence>
<accession>A0ABP8MNT3</accession>
<keyword evidence="11" id="KW-1185">Reference proteome</keyword>
<dbReference type="EC" id="1.1.1.22" evidence="3 8"/>
<keyword evidence="6 8" id="KW-0520">NAD</keyword>
<comment type="catalytic activity">
    <reaction evidence="7 8">
        <text>UDP-alpha-D-glucose + 2 NAD(+) + H2O = UDP-alpha-D-glucuronate + 2 NADH + 3 H(+)</text>
        <dbReference type="Rhea" id="RHEA:23596"/>
        <dbReference type="ChEBI" id="CHEBI:15377"/>
        <dbReference type="ChEBI" id="CHEBI:15378"/>
        <dbReference type="ChEBI" id="CHEBI:57540"/>
        <dbReference type="ChEBI" id="CHEBI:57945"/>
        <dbReference type="ChEBI" id="CHEBI:58052"/>
        <dbReference type="ChEBI" id="CHEBI:58885"/>
        <dbReference type="EC" id="1.1.1.22"/>
    </reaction>
</comment>
<dbReference type="Gene3D" id="3.40.50.720">
    <property type="entry name" value="NAD(P)-binding Rossmann-like Domain"/>
    <property type="match status" value="2"/>
</dbReference>
<dbReference type="Pfam" id="PF03720">
    <property type="entry name" value="UDPG_MGDP_dh_C"/>
    <property type="match status" value="1"/>
</dbReference>
<comment type="similarity">
    <text evidence="2 8">Belongs to the UDP-glucose/GDP-mannose dehydrogenase family.</text>
</comment>
<evidence type="ECO:0000256" key="3">
    <source>
        <dbReference type="ARBA" id="ARBA00012954"/>
    </source>
</evidence>
<dbReference type="EMBL" id="BAABEZ010000022">
    <property type="protein sequence ID" value="GAA4453699.1"/>
    <property type="molecule type" value="Genomic_DNA"/>
</dbReference>
<reference evidence="11" key="1">
    <citation type="journal article" date="2019" name="Int. J. Syst. Evol. Microbiol.">
        <title>The Global Catalogue of Microorganisms (GCM) 10K type strain sequencing project: providing services to taxonomists for standard genome sequencing and annotation.</title>
        <authorList>
            <consortium name="The Broad Institute Genomics Platform"/>
            <consortium name="The Broad Institute Genome Sequencing Center for Infectious Disease"/>
            <person name="Wu L."/>
            <person name="Ma J."/>
        </authorList>
    </citation>
    <scope>NUCLEOTIDE SEQUENCE [LARGE SCALE GENOMIC DNA]</scope>
    <source>
        <strain evidence="11">JCM 31921</strain>
    </source>
</reference>
<evidence type="ECO:0000256" key="7">
    <source>
        <dbReference type="ARBA" id="ARBA00047473"/>
    </source>
</evidence>
<gene>
    <name evidence="10" type="ORF">GCM10023092_14480</name>
</gene>
<name>A0ABP8MNT3_9BACT</name>
<evidence type="ECO:0000313" key="11">
    <source>
        <dbReference type="Proteomes" id="UP001501410"/>
    </source>
</evidence>
<dbReference type="InterPro" id="IPR001732">
    <property type="entry name" value="UDP-Glc/GDP-Man_DH_N"/>
</dbReference>
<evidence type="ECO:0000313" key="10">
    <source>
        <dbReference type="EMBL" id="GAA4453699.1"/>
    </source>
</evidence>
<sequence>MNIAIIGTGYVGLVSGTCFAETGNNVVCIDINEDKIAQLRAGKTPIYEPGLDVLLERNIKEKRITFTTSLEEGIKDAKIIFLALPTPPGKDGSADLQYVLGVAKDLSNIITEYKVIVNKSTVPVGTAEKTAAVLAENLDRSLFDVVSNPEFLREGVAVEDFLKPDRVVIGTTSEKARKLMDELYQPFVRQGNPIYYMDERSSEMTKYAANSYLAMRISFMNEMANLCEEVGANVDWVRIGMGSDNRIGKRFLFPGVGYGGSCFPKDVQALAHTAEEYAYDFKILKSVMKVNDMQKLILGKKIKAHFGDLKGKTFAIWGLAFKPETDDIREAPSLYLIETLLSEGARVKAFDPEAMDNVRAIFGDRVQFVDNQYDALDNADALAIVTEWSEFRNPDFEKMKSSLKQPLIFDGRNVYALEKMQELGFHYESMGRKTIA</sequence>
<dbReference type="SUPFAM" id="SSF51735">
    <property type="entry name" value="NAD(P)-binding Rossmann-fold domains"/>
    <property type="match status" value="1"/>
</dbReference>
<dbReference type="RefSeq" id="WP_344824658.1">
    <property type="nucleotide sequence ID" value="NZ_BAABEZ010000022.1"/>
</dbReference>
<feature type="domain" description="UDP-glucose/GDP-mannose dehydrogenase C-terminal" evidence="9">
    <location>
        <begin position="315"/>
        <end position="417"/>
    </location>
</feature>
<proteinExistence type="inferred from homology"/>
<evidence type="ECO:0000256" key="1">
    <source>
        <dbReference type="ARBA" id="ARBA00004701"/>
    </source>
</evidence>
<dbReference type="PANTHER" id="PTHR43750">
    <property type="entry name" value="UDP-GLUCOSE 6-DEHYDROGENASE TUAD"/>
    <property type="match status" value="1"/>
</dbReference>
<dbReference type="InterPro" id="IPR008927">
    <property type="entry name" value="6-PGluconate_DH-like_C_sf"/>
</dbReference>
<dbReference type="Proteomes" id="UP001501410">
    <property type="component" value="Unassembled WGS sequence"/>
</dbReference>
<keyword evidence="5 8" id="KW-0560">Oxidoreductase</keyword>
<dbReference type="InterPro" id="IPR014026">
    <property type="entry name" value="UDP-Glc/GDP-Man_DH_dimer"/>
</dbReference>
<dbReference type="PANTHER" id="PTHR43750:SF3">
    <property type="entry name" value="UDP-GLUCOSE 6-DEHYDROGENASE TUAD"/>
    <property type="match status" value="1"/>
</dbReference>
<dbReference type="PIRSF" id="PIRSF000124">
    <property type="entry name" value="UDPglc_GDPman_dh"/>
    <property type="match status" value="1"/>
</dbReference>